<dbReference type="Gene3D" id="2.60.40.1180">
    <property type="entry name" value="Golgi alpha-mannosidase II"/>
    <property type="match status" value="1"/>
</dbReference>
<dbReference type="GO" id="GO:0004556">
    <property type="term" value="F:alpha-amylase activity"/>
    <property type="evidence" value="ECO:0007669"/>
    <property type="project" value="UniProtKB-EC"/>
</dbReference>
<comment type="similarity">
    <text evidence="2">Belongs to the glycosyl hydrolase 13 family.</text>
</comment>
<evidence type="ECO:0000259" key="7">
    <source>
        <dbReference type="SMART" id="SM00642"/>
    </source>
</evidence>
<dbReference type="RefSeq" id="WP_203571954.1">
    <property type="nucleotide sequence ID" value="NZ_WOFE01000009.1"/>
</dbReference>
<accession>A0ABS2CEQ1</accession>
<protein>
    <submittedName>
        <fullName evidence="8">Alpha-amylase</fullName>
        <ecNumber evidence="8">3.2.1.1</ecNumber>
    </submittedName>
</protein>
<feature type="domain" description="Glycosyl hydrolase family 13 catalytic" evidence="7">
    <location>
        <begin position="6"/>
        <end position="393"/>
    </location>
</feature>
<keyword evidence="5" id="KW-0119">Carbohydrate metabolism</keyword>
<dbReference type="EC" id="3.2.1.1" evidence="8"/>
<evidence type="ECO:0000313" key="8">
    <source>
        <dbReference type="EMBL" id="MBM5572625.1"/>
    </source>
</evidence>
<keyword evidence="4 8" id="KW-0378">Hydrolase</keyword>
<dbReference type="PANTHER" id="PTHR43447">
    <property type="entry name" value="ALPHA-AMYLASE"/>
    <property type="match status" value="1"/>
</dbReference>
<name>A0ABS2CEQ1_9NEIS</name>
<dbReference type="EMBL" id="WOFE01000009">
    <property type="protein sequence ID" value="MBM5572625.1"/>
    <property type="molecule type" value="Genomic_DNA"/>
</dbReference>
<proteinExistence type="inferred from homology"/>
<dbReference type="NCBIfam" id="NF006968">
    <property type="entry name" value="PRK09441.1-1"/>
    <property type="match status" value="1"/>
</dbReference>
<evidence type="ECO:0000313" key="9">
    <source>
        <dbReference type="Proteomes" id="UP001195660"/>
    </source>
</evidence>
<gene>
    <name evidence="8" type="ORF">GM173_13710</name>
</gene>
<dbReference type="CDD" id="cd11318">
    <property type="entry name" value="AmyAc_bac_fung_AmyA"/>
    <property type="match status" value="1"/>
</dbReference>
<evidence type="ECO:0000256" key="6">
    <source>
        <dbReference type="ARBA" id="ARBA00023295"/>
    </source>
</evidence>
<dbReference type="Pfam" id="PF00128">
    <property type="entry name" value="Alpha-amylase"/>
    <property type="match status" value="1"/>
</dbReference>
<evidence type="ECO:0000256" key="1">
    <source>
        <dbReference type="ARBA" id="ARBA00001913"/>
    </source>
</evidence>
<dbReference type="Pfam" id="PF09154">
    <property type="entry name" value="Alpha-amy_C_pro"/>
    <property type="match status" value="1"/>
</dbReference>
<dbReference type="Gene3D" id="2.40.30.140">
    <property type="match status" value="1"/>
</dbReference>
<keyword evidence="9" id="KW-1185">Reference proteome</keyword>
<dbReference type="InterPro" id="IPR006047">
    <property type="entry name" value="GH13_cat_dom"/>
</dbReference>
<keyword evidence="6 8" id="KW-0326">Glycosidase</keyword>
<evidence type="ECO:0000256" key="4">
    <source>
        <dbReference type="ARBA" id="ARBA00022801"/>
    </source>
</evidence>
<comment type="caution">
    <text evidence="8">The sequence shown here is derived from an EMBL/GenBank/DDBJ whole genome shotgun (WGS) entry which is preliminary data.</text>
</comment>
<evidence type="ECO:0000256" key="2">
    <source>
        <dbReference type="ARBA" id="ARBA00008061"/>
    </source>
</evidence>
<dbReference type="InterPro" id="IPR015237">
    <property type="entry name" value="Alpha-amylase_C_pro"/>
</dbReference>
<reference evidence="8 9" key="1">
    <citation type="submission" date="2019-11" db="EMBL/GenBank/DDBJ databases">
        <title>Novel Deefgea species.</title>
        <authorList>
            <person name="Han J.-H."/>
        </authorList>
    </citation>
    <scope>NUCLEOTIDE SEQUENCE [LARGE SCALE GENOMIC DNA]</scope>
    <source>
        <strain evidence="8 9">LMG 24817</strain>
    </source>
</reference>
<dbReference type="SUPFAM" id="SSF51011">
    <property type="entry name" value="Glycosyl hydrolase domain"/>
    <property type="match status" value="1"/>
</dbReference>
<dbReference type="Gene3D" id="3.20.20.80">
    <property type="entry name" value="Glycosidases"/>
    <property type="match status" value="1"/>
</dbReference>
<keyword evidence="3" id="KW-0479">Metal-binding</keyword>
<comment type="cofactor">
    <cofactor evidence="1">
        <name>Ca(2+)</name>
        <dbReference type="ChEBI" id="CHEBI:29108"/>
    </cofactor>
</comment>
<dbReference type="InterPro" id="IPR017853">
    <property type="entry name" value="GH"/>
</dbReference>
<organism evidence="8 9">
    <name type="scientific">Deefgea chitinilytica</name>
    <dbReference type="NCBI Taxonomy" id="570276"/>
    <lineage>
        <taxon>Bacteria</taxon>
        <taxon>Pseudomonadati</taxon>
        <taxon>Pseudomonadota</taxon>
        <taxon>Betaproteobacteria</taxon>
        <taxon>Neisseriales</taxon>
        <taxon>Chitinibacteraceae</taxon>
        <taxon>Deefgea</taxon>
    </lineage>
</organism>
<evidence type="ECO:0000256" key="3">
    <source>
        <dbReference type="ARBA" id="ARBA00022723"/>
    </source>
</evidence>
<dbReference type="SUPFAM" id="SSF51445">
    <property type="entry name" value="(Trans)glycosidases"/>
    <property type="match status" value="1"/>
</dbReference>
<sequence>MAATNGVMMQYFHWYNPADGSLWDEVSRNASALAQAGITALWLPPAYKGSLGANDVGYAVYDLYDLGEFAQKGSIRTKYGSKAQYLAAIQAAHTAGLQVYADAVLNHRIGGDIAEPCCATPFQQNNRLNPAGPMREISAYTQFNFAARQDQYSNFRWNHTHFDAVDYDALNPNERNTIYLLAGKQFDDAVALEAGNYAYLMGCDVDFQNPSVQAELIEWGKWTLDTTGVDGFRLDAVKHIAAWFFPTWIDAMEQHTGKDLFVVGEYWTPDVAELVAYVDRLGGRIAAFDVPLHYQFHTASRQGAAYNLCQLGFNHLKQRRPDHVVTFVDNHDSQPLQALESPVEAWFKPLAYAFILLRQHGYPCIFYADYYGAEYCDADKSGDIQQIQLVSHRFLIDRFLHARQHYAYGEQIDYFDFPNCIGWTRLGDVDHPKAMAVVMSNSLAGYKRMYVGQANARFDDHTGHHNEPVRSNLDGWASFPCPAGSVSVWLQH</sequence>
<dbReference type="NCBIfam" id="NF006969">
    <property type="entry name" value="PRK09441.1-2"/>
    <property type="match status" value="1"/>
</dbReference>
<dbReference type="InterPro" id="IPR013780">
    <property type="entry name" value="Glyco_hydro_b"/>
</dbReference>
<evidence type="ECO:0000256" key="5">
    <source>
        <dbReference type="ARBA" id="ARBA00023277"/>
    </source>
</evidence>
<dbReference type="InterPro" id="IPR013776">
    <property type="entry name" value="A-amylase_thermo"/>
</dbReference>
<dbReference type="SMART" id="SM00642">
    <property type="entry name" value="Aamy"/>
    <property type="match status" value="1"/>
</dbReference>
<dbReference type="Proteomes" id="UP001195660">
    <property type="component" value="Unassembled WGS sequence"/>
</dbReference>
<dbReference type="PIRSF" id="PIRSF001021">
    <property type="entry name" value="Alph-amls_thrmst"/>
    <property type="match status" value="1"/>
</dbReference>